<organism evidence="3 4">
    <name type="scientific">Actinokineospora iranica</name>
    <dbReference type="NCBI Taxonomy" id="1271860"/>
    <lineage>
        <taxon>Bacteria</taxon>
        <taxon>Bacillati</taxon>
        <taxon>Actinomycetota</taxon>
        <taxon>Actinomycetes</taxon>
        <taxon>Pseudonocardiales</taxon>
        <taxon>Pseudonocardiaceae</taxon>
        <taxon>Actinokineospora</taxon>
    </lineage>
</organism>
<name>A0A1G6YYW2_9PSEU</name>
<feature type="transmembrane region" description="Helical" evidence="2">
    <location>
        <begin position="38"/>
        <end position="57"/>
    </location>
</feature>
<feature type="transmembrane region" description="Helical" evidence="2">
    <location>
        <begin position="69"/>
        <end position="88"/>
    </location>
</feature>
<dbReference type="AlphaFoldDB" id="A0A1G6YYW2"/>
<dbReference type="OrthoDB" id="5198412at2"/>
<keyword evidence="2" id="KW-0812">Transmembrane</keyword>
<evidence type="ECO:0000256" key="1">
    <source>
        <dbReference type="SAM" id="MobiDB-lite"/>
    </source>
</evidence>
<evidence type="ECO:0000313" key="3">
    <source>
        <dbReference type="EMBL" id="SDD94835.1"/>
    </source>
</evidence>
<keyword evidence="2" id="KW-1133">Transmembrane helix</keyword>
<gene>
    <name evidence="3" type="ORF">SAMN05216174_12416</name>
</gene>
<evidence type="ECO:0000256" key="2">
    <source>
        <dbReference type="SAM" id="Phobius"/>
    </source>
</evidence>
<evidence type="ECO:0000313" key="4">
    <source>
        <dbReference type="Proteomes" id="UP000199501"/>
    </source>
</evidence>
<feature type="compositionally biased region" description="Pro residues" evidence="1">
    <location>
        <begin position="147"/>
        <end position="162"/>
    </location>
</feature>
<dbReference type="RefSeq" id="WP_091457463.1">
    <property type="nucleotide sequence ID" value="NZ_FMZZ01000024.1"/>
</dbReference>
<keyword evidence="4" id="KW-1185">Reference proteome</keyword>
<accession>A0A1G6YYW2</accession>
<reference evidence="4" key="1">
    <citation type="submission" date="2016-10" db="EMBL/GenBank/DDBJ databases">
        <authorList>
            <person name="Varghese N."/>
            <person name="Submissions S."/>
        </authorList>
    </citation>
    <scope>NUCLEOTIDE SEQUENCE [LARGE SCALE GENOMIC DNA]</scope>
    <source>
        <strain evidence="4">IBRC-M 10403</strain>
    </source>
</reference>
<dbReference type="Proteomes" id="UP000199501">
    <property type="component" value="Unassembled WGS sequence"/>
</dbReference>
<proteinExistence type="predicted"/>
<sequence length="289" mass="29030">MSGNGKLTGRKVALFAVMAGALALTVNGEVQAVAPMLGTGFGAVLAAVFALSTLLALNYVIEGTGSVRLWAWLVLVLAGGMELGLNTWHALSAVLTTPEGAVVLDSRGRAVPALPPLAAVAVGAGPVLLAGLLSHLVALTMADRPAPVPPAAPTPAPAPALPVPGTGLAAREESGAGDPVPVRASATRVGVSAGTGTGARGRKPRAVEAGTRTAPKTPRPDDELLAVLTYPELVARDADGTVPVRRAARELGCGVDRARKLLRESGLLADRAEGSATEDARSELVDAAV</sequence>
<feature type="transmembrane region" description="Helical" evidence="2">
    <location>
        <begin position="117"/>
        <end position="139"/>
    </location>
</feature>
<dbReference type="STRING" id="1271860.SAMN05216174_12416"/>
<keyword evidence="2" id="KW-0472">Membrane</keyword>
<dbReference type="EMBL" id="FMZZ01000024">
    <property type="protein sequence ID" value="SDD94835.1"/>
    <property type="molecule type" value="Genomic_DNA"/>
</dbReference>
<protein>
    <submittedName>
        <fullName evidence="3">Uncharacterized protein</fullName>
    </submittedName>
</protein>
<feature type="region of interest" description="Disordered" evidence="1">
    <location>
        <begin position="147"/>
        <end position="220"/>
    </location>
</feature>